<dbReference type="Proteomes" id="UP000401081">
    <property type="component" value="Unassembled WGS sequence"/>
</dbReference>
<dbReference type="EMBL" id="CAADJD010000001">
    <property type="protein sequence ID" value="VFS54866.1"/>
    <property type="molecule type" value="Genomic_DNA"/>
</dbReference>
<name>A0A485A4V6_KLUCR</name>
<reference evidence="6 7" key="1">
    <citation type="submission" date="2019-03" db="EMBL/GenBank/DDBJ databases">
        <authorList>
            <consortium name="Pathogen Informatics"/>
        </authorList>
    </citation>
    <scope>NUCLEOTIDE SEQUENCE [LARGE SCALE GENOMIC DNA]</scope>
    <source>
        <strain evidence="6 7">NCTC12993</strain>
    </source>
</reference>
<gene>
    <name evidence="6" type="primary">nfrA2_1</name>
    <name evidence="6" type="ORF">NCTC12993_00062</name>
</gene>
<organism evidence="6 7">
    <name type="scientific">Kluyvera cryocrescens</name>
    <name type="common">Kluyvera citrophila</name>
    <dbReference type="NCBI Taxonomy" id="580"/>
    <lineage>
        <taxon>Bacteria</taxon>
        <taxon>Pseudomonadati</taxon>
        <taxon>Pseudomonadota</taxon>
        <taxon>Gammaproteobacteria</taxon>
        <taxon>Enterobacterales</taxon>
        <taxon>Enterobacteriaceae</taxon>
        <taxon>Kluyvera</taxon>
    </lineage>
</organism>
<evidence type="ECO:0000256" key="3">
    <source>
        <dbReference type="ARBA" id="ARBA00022643"/>
    </source>
</evidence>
<keyword evidence="3" id="KW-0288">FMN</keyword>
<evidence type="ECO:0000313" key="6">
    <source>
        <dbReference type="EMBL" id="VFS54866.1"/>
    </source>
</evidence>
<dbReference type="InterPro" id="IPR016446">
    <property type="entry name" value="Flavin_OxRdtase_Frp"/>
</dbReference>
<comment type="similarity">
    <text evidence="1">Belongs to the flavin oxidoreductase frp family.</text>
</comment>
<feature type="domain" description="Nitroreductase" evidence="5">
    <location>
        <begin position="10"/>
        <end position="68"/>
    </location>
</feature>
<evidence type="ECO:0000259" key="5">
    <source>
        <dbReference type="Pfam" id="PF00881"/>
    </source>
</evidence>
<dbReference type="InterPro" id="IPR000415">
    <property type="entry name" value="Nitroreductase-like"/>
</dbReference>
<evidence type="ECO:0000256" key="2">
    <source>
        <dbReference type="ARBA" id="ARBA00022630"/>
    </source>
</evidence>
<dbReference type="Pfam" id="PF00881">
    <property type="entry name" value="Nitroreductase"/>
    <property type="match status" value="1"/>
</dbReference>
<accession>A0A485A4V6</accession>
<protein>
    <submittedName>
        <fullName evidence="6">FMN reductase [NAD(P)H]</fullName>
        <ecNumber evidence="6">1.5.1.39</ecNumber>
    </submittedName>
</protein>
<evidence type="ECO:0000256" key="4">
    <source>
        <dbReference type="ARBA" id="ARBA00023002"/>
    </source>
</evidence>
<keyword evidence="2" id="KW-0285">Flavoprotein</keyword>
<evidence type="ECO:0000313" key="7">
    <source>
        <dbReference type="Proteomes" id="UP000401081"/>
    </source>
</evidence>
<proteinExistence type="inferred from homology"/>
<dbReference type="InterPro" id="IPR029479">
    <property type="entry name" value="Nitroreductase"/>
</dbReference>
<dbReference type="Gene3D" id="3.40.109.10">
    <property type="entry name" value="NADH Oxidase"/>
    <property type="match status" value="1"/>
</dbReference>
<dbReference type="PANTHER" id="PTHR43425">
    <property type="entry name" value="OXYGEN-INSENSITIVE NADPH NITROREDUCTASE"/>
    <property type="match status" value="1"/>
</dbReference>
<dbReference type="EC" id="1.5.1.39" evidence="6"/>
<keyword evidence="4 6" id="KW-0560">Oxidoreductase</keyword>
<sequence>MNDTLELLLSHQSDRSFLDKAIPDDVLDNVIRAAWRAPTSVHSQQVSIIVTRDKETKQQLAALTGGQPWVGSGTGIFDLCPGYA</sequence>
<dbReference type="PANTHER" id="PTHR43425:SF2">
    <property type="entry name" value="OXYGEN-INSENSITIVE NADPH NITROREDUCTASE"/>
    <property type="match status" value="1"/>
</dbReference>
<evidence type="ECO:0000256" key="1">
    <source>
        <dbReference type="ARBA" id="ARBA00008366"/>
    </source>
</evidence>
<dbReference type="SUPFAM" id="SSF55469">
    <property type="entry name" value="FMN-dependent nitroreductase-like"/>
    <property type="match status" value="1"/>
</dbReference>
<keyword evidence="7" id="KW-1185">Reference proteome</keyword>
<dbReference type="GO" id="GO:0008752">
    <property type="term" value="F:FMN reductase [NAD(P)H] activity"/>
    <property type="evidence" value="ECO:0007669"/>
    <property type="project" value="UniProtKB-EC"/>
</dbReference>
<dbReference type="AlphaFoldDB" id="A0A485A4V6"/>